<feature type="domain" description="HTH LytTR-type" evidence="3">
    <location>
        <begin position="139"/>
        <end position="235"/>
    </location>
</feature>
<keyword evidence="4" id="KW-0238">DNA-binding</keyword>
<keyword evidence="5" id="KW-1185">Reference proteome</keyword>
<dbReference type="SMART" id="SM00850">
    <property type="entry name" value="LytTR"/>
    <property type="match status" value="1"/>
</dbReference>
<name>A0A369PUH3_9SPHI</name>
<dbReference type="RefSeq" id="WP_115402905.1">
    <property type="nucleotide sequence ID" value="NZ_QPKV01000004.1"/>
</dbReference>
<dbReference type="Proteomes" id="UP000253961">
    <property type="component" value="Unassembled WGS sequence"/>
</dbReference>
<dbReference type="PANTHER" id="PTHR37299:SF1">
    <property type="entry name" value="STAGE 0 SPORULATION PROTEIN A HOMOLOG"/>
    <property type="match status" value="1"/>
</dbReference>
<comment type="caution">
    <text evidence="4">The sequence shown here is derived from an EMBL/GenBank/DDBJ whole genome shotgun (WGS) entry which is preliminary data.</text>
</comment>
<organism evidence="4 5">
    <name type="scientific">Pedobacter chinensis</name>
    <dbReference type="NCBI Taxonomy" id="2282421"/>
    <lineage>
        <taxon>Bacteria</taxon>
        <taxon>Pseudomonadati</taxon>
        <taxon>Bacteroidota</taxon>
        <taxon>Sphingobacteriia</taxon>
        <taxon>Sphingobacteriales</taxon>
        <taxon>Sphingobacteriaceae</taxon>
        <taxon>Pedobacter</taxon>
    </lineage>
</organism>
<dbReference type="AlphaFoldDB" id="A0A369PUH3"/>
<accession>A0A369PUH3</accession>
<evidence type="ECO:0000256" key="1">
    <source>
        <dbReference type="PROSITE-ProRule" id="PRU00169"/>
    </source>
</evidence>
<dbReference type="Gene3D" id="2.40.50.1020">
    <property type="entry name" value="LytTr DNA-binding domain"/>
    <property type="match status" value="1"/>
</dbReference>
<dbReference type="PROSITE" id="PS50110">
    <property type="entry name" value="RESPONSE_REGULATORY"/>
    <property type="match status" value="1"/>
</dbReference>
<dbReference type="SMART" id="SM00448">
    <property type="entry name" value="REC"/>
    <property type="match status" value="1"/>
</dbReference>
<dbReference type="InterPro" id="IPR007492">
    <property type="entry name" value="LytTR_DNA-bd_dom"/>
</dbReference>
<evidence type="ECO:0000259" key="3">
    <source>
        <dbReference type="PROSITE" id="PS50930"/>
    </source>
</evidence>
<protein>
    <submittedName>
        <fullName evidence="4">DNA-binding response regulator</fullName>
    </submittedName>
</protein>
<evidence type="ECO:0000313" key="5">
    <source>
        <dbReference type="Proteomes" id="UP000253961"/>
    </source>
</evidence>
<evidence type="ECO:0000259" key="2">
    <source>
        <dbReference type="PROSITE" id="PS50110"/>
    </source>
</evidence>
<reference evidence="4 5" key="1">
    <citation type="submission" date="2018-07" db="EMBL/GenBank/DDBJ databases">
        <title>Pedobacter sp. nov., isolated from soil.</title>
        <authorList>
            <person name="Zhou L.Y."/>
            <person name="Du Z.J."/>
        </authorList>
    </citation>
    <scope>NUCLEOTIDE SEQUENCE [LARGE SCALE GENOMIC DNA]</scope>
    <source>
        <strain evidence="4 5">JDX94</strain>
    </source>
</reference>
<gene>
    <name evidence="4" type="ORF">DU508_11195</name>
</gene>
<feature type="modified residue" description="4-aspartylphosphate" evidence="1">
    <location>
        <position position="57"/>
    </location>
</feature>
<dbReference type="InterPro" id="IPR011006">
    <property type="entry name" value="CheY-like_superfamily"/>
</dbReference>
<feature type="domain" description="Response regulatory" evidence="2">
    <location>
        <begin position="5"/>
        <end position="118"/>
    </location>
</feature>
<dbReference type="InterPro" id="IPR046947">
    <property type="entry name" value="LytR-like"/>
</dbReference>
<keyword evidence="1" id="KW-0597">Phosphoprotein</keyword>
<dbReference type="Pfam" id="PF04397">
    <property type="entry name" value="LytTR"/>
    <property type="match status" value="1"/>
</dbReference>
<dbReference type="GO" id="GO:0003677">
    <property type="term" value="F:DNA binding"/>
    <property type="evidence" value="ECO:0007669"/>
    <property type="project" value="UniProtKB-KW"/>
</dbReference>
<dbReference type="SUPFAM" id="SSF52172">
    <property type="entry name" value="CheY-like"/>
    <property type="match status" value="1"/>
</dbReference>
<dbReference type="InterPro" id="IPR001789">
    <property type="entry name" value="Sig_transdc_resp-reg_receiver"/>
</dbReference>
<dbReference type="OrthoDB" id="9787344at2"/>
<proteinExistence type="predicted"/>
<dbReference type="Gene3D" id="3.40.50.2300">
    <property type="match status" value="1"/>
</dbReference>
<evidence type="ECO:0000313" key="4">
    <source>
        <dbReference type="EMBL" id="RDC56174.1"/>
    </source>
</evidence>
<dbReference type="EMBL" id="QPKV01000004">
    <property type="protein sequence ID" value="RDC56174.1"/>
    <property type="molecule type" value="Genomic_DNA"/>
</dbReference>
<dbReference type="PROSITE" id="PS50930">
    <property type="entry name" value="HTH_LYTTR"/>
    <property type="match status" value="1"/>
</dbReference>
<dbReference type="Pfam" id="PF00072">
    <property type="entry name" value="Response_reg"/>
    <property type="match status" value="1"/>
</dbReference>
<dbReference type="PANTHER" id="PTHR37299">
    <property type="entry name" value="TRANSCRIPTIONAL REGULATOR-RELATED"/>
    <property type="match status" value="1"/>
</dbReference>
<dbReference type="GO" id="GO:0000156">
    <property type="term" value="F:phosphorelay response regulator activity"/>
    <property type="evidence" value="ECO:0007669"/>
    <property type="project" value="InterPro"/>
</dbReference>
<sequence length="238" mass="27588">MFKLKCAIVDDENFAIELLAEKMAILPDLQLVKTFTSPLKALAEISEADDIDILFLDIDMPELTGIDLAGKLQPRVKYIIFITAFAKYALDAFGVKAYDYLLKPIEKLRFIDTIQSIIEKEQKKIKSRTTDLIFVKSNLKGKYNMVKRSEIILIYIDGHKLFLITHTEKFETTETLKNIQERLAHDSRFLRVHQANIINIEKIINIEGNTIEMINSYKVPVSERYKPELMRLVTKDFK</sequence>